<dbReference type="AlphaFoldDB" id="A0A9W9ZSV5"/>
<evidence type="ECO:0000313" key="1">
    <source>
        <dbReference type="EMBL" id="KAJ7386524.1"/>
    </source>
</evidence>
<gene>
    <name evidence="1" type="ORF">OS493_008660</name>
</gene>
<dbReference type="Proteomes" id="UP001163046">
    <property type="component" value="Unassembled WGS sequence"/>
</dbReference>
<keyword evidence="2" id="KW-1185">Reference proteome</keyword>
<evidence type="ECO:0000313" key="2">
    <source>
        <dbReference type="Proteomes" id="UP001163046"/>
    </source>
</evidence>
<protein>
    <submittedName>
        <fullName evidence="1">Uncharacterized protein</fullName>
    </submittedName>
</protein>
<accession>A0A9W9ZSV5</accession>
<sequence length="306" mass="34751">MLYGEGVSNIDQQEFLDQICPKPNSNDRKYVRIKTFDNKYVWANPTHKTDNSYLRTRCCGGKDAVGRKDVTVPGRRTTFIVHCQQANNQNVFRFEILGKNNYAPSGYFFYANPTYYQYGLYAYKPKWDDGYKFNFIIQRWRGPVVGIRMQGKAGGSKHASERSNWLKFSEDGDGYVSGYNNPYRRGSFPSMADAFTLEAVPSGCVDGAAERSLVLAAPAGTSHEECESKQDRCYWTSGWKAGYGVMLPGTCYYNKDSTCHWRRSSSALPINRLCVVSKKILMGPAAKCEAANCCFDYRRKQCYKPL</sequence>
<dbReference type="EMBL" id="MU825876">
    <property type="protein sequence ID" value="KAJ7386524.1"/>
    <property type="molecule type" value="Genomic_DNA"/>
</dbReference>
<comment type="caution">
    <text evidence="1">The sequence shown here is derived from an EMBL/GenBank/DDBJ whole genome shotgun (WGS) entry which is preliminary data.</text>
</comment>
<reference evidence="1" key="1">
    <citation type="submission" date="2023-01" db="EMBL/GenBank/DDBJ databases">
        <title>Genome assembly of the deep-sea coral Lophelia pertusa.</title>
        <authorList>
            <person name="Herrera S."/>
            <person name="Cordes E."/>
        </authorList>
    </citation>
    <scope>NUCLEOTIDE SEQUENCE</scope>
    <source>
        <strain evidence="1">USNM1676648</strain>
        <tissue evidence="1">Polyp</tissue>
    </source>
</reference>
<name>A0A9W9ZSV5_9CNID</name>
<dbReference type="OrthoDB" id="5945814at2759"/>
<organism evidence="1 2">
    <name type="scientific">Desmophyllum pertusum</name>
    <dbReference type="NCBI Taxonomy" id="174260"/>
    <lineage>
        <taxon>Eukaryota</taxon>
        <taxon>Metazoa</taxon>
        <taxon>Cnidaria</taxon>
        <taxon>Anthozoa</taxon>
        <taxon>Hexacorallia</taxon>
        <taxon>Scleractinia</taxon>
        <taxon>Caryophylliina</taxon>
        <taxon>Caryophylliidae</taxon>
        <taxon>Desmophyllum</taxon>
    </lineage>
</organism>
<proteinExistence type="predicted"/>